<proteinExistence type="predicted"/>
<organism evidence="1 2">
    <name type="scientific">Paenibacillus illinoisensis</name>
    <dbReference type="NCBI Taxonomy" id="59845"/>
    <lineage>
        <taxon>Bacteria</taxon>
        <taxon>Bacillati</taxon>
        <taxon>Bacillota</taxon>
        <taxon>Bacilli</taxon>
        <taxon>Bacillales</taxon>
        <taxon>Paenibacillaceae</taxon>
        <taxon>Paenibacillus</taxon>
    </lineage>
</organism>
<protein>
    <submittedName>
        <fullName evidence="1">DNA phosphorothioation-dependent restriction protein DptG</fullName>
    </submittedName>
</protein>
<sequence>MAYKLDLQEIKDKFKFETSIRHNPKLPVEILPYNTKFKDTQFNFREVIGEFLRLVGQKKMSSEANPEQLVEAVLSTIEFENVSQKNEFKQMIKTLFIDENNQLFLFHPQTLYYINTVENENKKLAEFLYAVLWSGKGNWNISDKKMQIEDLMSSLIFSALPELQDSNGQSKKYAVLLPEVSALFSTDFEWLTTKQDLFTQQFEKLLSYYYFFYITQMSRRNETLFTKSEKGIIPIYFTFEEEERLSKTRVSYEYGWKNIERSINRMFSHVNFLKMLNISVEVEERVYSYHEIAEIIRNLSAEEIDAIEQVINDVIEQYQEGLSDVKWSELNLNSEQYELSVLNKLSLLFQMIDYQFINSFRSKPYNEYKAWFIHFCQKSFLKSRGRSGKMLILDTDYLLFLTKVIIKDEPKIRLKKLFEEFEIRGIIYDRDTQVSIIEYFEKLNLLEKKSDSGDAIYVKAFL</sequence>
<dbReference type="RefSeq" id="WP_402874892.1">
    <property type="nucleotide sequence ID" value="NZ_JBIYSL010000002.1"/>
</dbReference>
<accession>A0ABW8HTK7</accession>
<evidence type="ECO:0000313" key="2">
    <source>
        <dbReference type="Proteomes" id="UP001618531"/>
    </source>
</evidence>
<dbReference type="EMBL" id="JBIYSL010000002">
    <property type="protein sequence ID" value="MFK0522843.1"/>
    <property type="molecule type" value="Genomic_DNA"/>
</dbReference>
<reference evidence="1 2" key="1">
    <citation type="submission" date="2024-11" db="EMBL/GenBank/DDBJ databases">
        <title>Identification and Characterization of a Novel Fosfomycin Bacillithiol Transferase FosB8 in Paenibacillus illinoisensis.</title>
        <authorList>
            <person name="Lu W."/>
        </authorList>
    </citation>
    <scope>NUCLEOTIDE SEQUENCE [LARGE SCALE GENOMIC DNA]</scope>
    <source>
        <strain evidence="1 2">WP77</strain>
    </source>
</reference>
<comment type="caution">
    <text evidence="1">The sequence shown here is derived from an EMBL/GenBank/DDBJ whole genome shotgun (WGS) entry which is preliminary data.</text>
</comment>
<dbReference type="Proteomes" id="UP001618531">
    <property type="component" value="Unassembled WGS sequence"/>
</dbReference>
<evidence type="ECO:0000313" key="1">
    <source>
        <dbReference type="EMBL" id="MFK0522843.1"/>
    </source>
</evidence>
<dbReference type="InterPro" id="IPR017645">
    <property type="entry name" value="Dnd_assoc_1"/>
</dbReference>
<name>A0ABW8HTK7_9BACL</name>
<keyword evidence="2" id="KW-1185">Reference proteome</keyword>
<dbReference type="NCBIfam" id="TIGR03236">
    <property type="entry name" value="dnd_assoc_1"/>
    <property type="match status" value="1"/>
</dbReference>
<gene>
    <name evidence="1" type="primary">dptG</name>
    <name evidence="1" type="ORF">ACINKY_11620</name>
</gene>